<feature type="region of interest" description="Disordered" evidence="1">
    <location>
        <begin position="38"/>
        <end position="85"/>
    </location>
</feature>
<protein>
    <submittedName>
        <fullName evidence="2">Uncharacterized protein</fullName>
    </submittedName>
</protein>
<dbReference type="Proteomes" id="UP000298030">
    <property type="component" value="Unassembled WGS sequence"/>
</dbReference>
<feature type="compositionally biased region" description="Polar residues" evidence="1">
    <location>
        <begin position="71"/>
        <end position="85"/>
    </location>
</feature>
<keyword evidence="3" id="KW-1185">Reference proteome</keyword>
<dbReference type="EMBL" id="QPFP01000013">
    <property type="protein sequence ID" value="TEB32971.1"/>
    <property type="molecule type" value="Genomic_DNA"/>
</dbReference>
<dbReference type="STRING" id="71717.A0A4Y7TG36"/>
<feature type="region of interest" description="Disordered" evidence="1">
    <location>
        <begin position="269"/>
        <end position="318"/>
    </location>
</feature>
<feature type="compositionally biased region" description="Basic and acidic residues" evidence="1">
    <location>
        <begin position="304"/>
        <end position="318"/>
    </location>
</feature>
<comment type="caution">
    <text evidence="2">The sequence shown here is derived from an EMBL/GenBank/DDBJ whole genome shotgun (WGS) entry which is preliminary data.</text>
</comment>
<evidence type="ECO:0000256" key="1">
    <source>
        <dbReference type="SAM" id="MobiDB-lite"/>
    </source>
</evidence>
<evidence type="ECO:0000313" key="2">
    <source>
        <dbReference type="EMBL" id="TEB32971.1"/>
    </source>
</evidence>
<reference evidence="2 3" key="1">
    <citation type="journal article" date="2019" name="Nat. Ecol. Evol.">
        <title>Megaphylogeny resolves global patterns of mushroom evolution.</title>
        <authorList>
            <person name="Varga T."/>
            <person name="Krizsan K."/>
            <person name="Foldi C."/>
            <person name="Dima B."/>
            <person name="Sanchez-Garcia M."/>
            <person name="Sanchez-Ramirez S."/>
            <person name="Szollosi G.J."/>
            <person name="Szarkandi J.G."/>
            <person name="Papp V."/>
            <person name="Albert L."/>
            <person name="Andreopoulos W."/>
            <person name="Angelini C."/>
            <person name="Antonin V."/>
            <person name="Barry K.W."/>
            <person name="Bougher N.L."/>
            <person name="Buchanan P."/>
            <person name="Buyck B."/>
            <person name="Bense V."/>
            <person name="Catcheside P."/>
            <person name="Chovatia M."/>
            <person name="Cooper J."/>
            <person name="Damon W."/>
            <person name="Desjardin D."/>
            <person name="Finy P."/>
            <person name="Geml J."/>
            <person name="Haridas S."/>
            <person name="Hughes K."/>
            <person name="Justo A."/>
            <person name="Karasinski D."/>
            <person name="Kautmanova I."/>
            <person name="Kiss B."/>
            <person name="Kocsube S."/>
            <person name="Kotiranta H."/>
            <person name="LaButti K.M."/>
            <person name="Lechner B.E."/>
            <person name="Liimatainen K."/>
            <person name="Lipzen A."/>
            <person name="Lukacs Z."/>
            <person name="Mihaltcheva S."/>
            <person name="Morgado L.N."/>
            <person name="Niskanen T."/>
            <person name="Noordeloos M.E."/>
            <person name="Ohm R.A."/>
            <person name="Ortiz-Santana B."/>
            <person name="Ovrebo C."/>
            <person name="Racz N."/>
            <person name="Riley R."/>
            <person name="Savchenko A."/>
            <person name="Shiryaev A."/>
            <person name="Soop K."/>
            <person name="Spirin V."/>
            <person name="Szebenyi C."/>
            <person name="Tomsovsky M."/>
            <person name="Tulloss R.E."/>
            <person name="Uehling J."/>
            <person name="Grigoriev I.V."/>
            <person name="Vagvolgyi C."/>
            <person name="Papp T."/>
            <person name="Martin F.M."/>
            <person name="Miettinen O."/>
            <person name="Hibbett D.S."/>
            <person name="Nagy L.G."/>
        </authorList>
    </citation>
    <scope>NUCLEOTIDE SEQUENCE [LARGE SCALE GENOMIC DNA]</scope>
    <source>
        <strain evidence="2 3">FP101781</strain>
    </source>
</reference>
<name>A0A4Y7TG36_COPMI</name>
<gene>
    <name evidence="2" type="ORF">FA13DRAFT_1708404</name>
</gene>
<organism evidence="2 3">
    <name type="scientific">Coprinellus micaceus</name>
    <name type="common">Glistening ink-cap mushroom</name>
    <name type="synonym">Coprinus micaceus</name>
    <dbReference type="NCBI Taxonomy" id="71717"/>
    <lineage>
        <taxon>Eukaryota</taxon>
        <taxon>Fungi</taxon>
        <taxon>Dikarya</taxon>
        <taxon>Basidiomycota</taxon>
        <taxon>Agaricomycotina</taxon>
        <taxon>Agaricomycetes</taxon>
        <taxon>Agaricomycetidae</taxon>
        <taxon>Agaricales</taxon>
        <taxon>Agaricineae</taxon>
        <taxon>Psathyrellaceae</taxon>
        <taxon>Coprinellus</taxon>
    </lineage>
</organism>
<accession>A0A4Y7TG36</accession>
<sequence>MQKTGSPSYGFHQVDLRQTATRFPSLTIRGAGVRYAGSRALRNTRSPTRAEGSSRRGRNTAEEEEEDSMAFSATQCHPNSTHNPFQQEGKYMKRLLVGGPELLCTRRVFGAGQKHPRRDRRAARDLIVRPTSRSTLSPHQVLYQSQGRYSTENSISDVDVERSRRTPSIVYFDSAPYTASPSLNASWVSVTPPGPGEAWPSASRSVGRFNSMEESLKNHTVGLVHVEEFQRRKLGEAKARDAVGIWLTEGGVLIREKKVKSTLSFDVVGGAEAEASSKGRGTPPVEKGRRSKTPTSTPPSSPTETEKGPGERIGSDCG</sequence>
<proteinExistence type="predicted"/>
<evidence type="ECO:0000313" key="3">
    <source>
        <dbReference type="Proteomes" id="UP000298030"/>
    </source>
</evidence>
<dbReference type="AlphaFoldDB" id="A0A4Y7TG36"/>